<dbReference type="OMA" id="FWANDTI"/>
<feature type="signal peptide" evidence="1">
    <location>
        <begin position="1"/>
        <end position="25"/>
    </location>
</feature>
<evidence type="ECO:0000313" key="2">
    <source>
        <dbReference type="EMBL" id="KAF4752184.1"/>
    </source>
</evidence>
<protein>
    <submittedName>
        <fullName evidence="2">Uncharacterized protein</fullName>
    </submittedName>
</protein>
<evidence type="ECO:0000313" key="3">
    <source>
        <dbReference type="Proteomes" id="UP000553632"/>
    </source>
</evidence>
<evidence type="ECO:0000256" key="1">
    <source>
        <dbReference type="SAM" id="SignalP"/>
    </source>
</evidence>
<dbReference type="EMBL" id="JABANO010006220">
    <property type="protein sequence ID" value="KAF4752184.1"/>
    <property type="molecule type" value="Genomic_DNA"/>
</dbReference>
<dbReference type="AlphaFoldDB" id="A0A7J6U3C2"/>
<keyword evidence="1" id="KW-0732">Signal</keyword>
<proteinExistence type="predicted"/>
<accession>A0A7J6U3C2</accession>
<feature type="chain" id="PRO_5029614497" evidence="1">
    <location>
        <begin position="26"/>
        <end position="259"/>
    </location>
</feature>
<name>A0A7J6U3C2_PEROL</name>
<dbReference type="Proteomes" id="UP000553632">
    <property type="component" value="Unassembled WGS sequence"/>
</dbReference>
<sequence length="259" mass="28748">MLGTSLMIKVIIAFVHFLFLAYADAFWANDTIVSSGQSPLRSLRLPVVAEEPPNCLPPTVSWEGKNYCWYILKNNLGTEVHSGMLILSNTSGWSWYVTLEHLASVSGLLPTDVGVWAEGRTRLTTSLPSGITVDLDFSIPRIGKWHGVPVGDEKKIEFKIELSTIVNIPYMGVVSAKGEGSAISSVHTQGGKNQIQASVTAIGDVGDLFSEIVFYAEVWAEDLEHWNYDCYVEMYISGLKDGFKFEYDNILPVFHEKSY</sequence>
<keyword evidence="3" id="KW-1185">Reference proteome</keyword>
<comment type="caution">
    <text evidence="2">The sequence shown here is derived from an EMBL/GenBank/DDBJ whole genome shotgun (WGS) entry which is preliminary data.</text>
</comment>
<reference evidence="2 3" key="1">
    <citation type="submission" date="2020-04" db="EMBL/GenBank/DDBJ databases">
        <title>Perkinsus olseni comparative genomics.</title>
        <authorList>
            <person name="Bogema D.R."/>
        </authorList>
    </citation>
    <scope>NUCLEOTIDE SEQUENCE [LARGE SCALE GENOMIC DNA]</scope>
    <source>
        <strain evidence="2 3">ATCC PRA-207</strain>
    </source>
</reference>
<gene>
    <name evidence="2" type="ORF">FOZ63_001714</name>
</gene>
<organism evidence="2 3">
    <name type="scientific">Perkinsus olseni</name>
    <name type="common">Perkinsus atlanticus</name>
    <dbReference type="NCBI Taxonomy" id="32597"/>
    <lineage>
        <taxon>Eukaryota</taxon>
        <taxon>Sar</taxon>
        <taxon>Alveolata</taxon>
        <taxon>Perkinsozoa</taxon>
        <taxon>Perkinsea</taxon>
        <taxon>Perkinsida</taxon>
        <taxon>Perkinsidae</taxon>
        <taxon>Perkinsus</taxon>
    </lineage>
</organism>